<evidence type="ECO:0008006" key="4">
    <source>
        <dbReference type="Google" id="ProtNLM"/>
    </source>
</evidence>
<evidence type="ECO:0000313" key="3">
    <source>
        <dbReference type="Proteomes" id="UP001217838"/>
    </source>
</evidence>
<organism evidence="2 3">
    <name type="scientific">Nannocystis radixulma</name>
    <dbReference type="NCBI Taxonomy" id="2995305"/>
    <lineage>
        <taxon>Bacteria</taxon>
        <taxon>Pseudomonadati</taxon>
        <taxon>Myxococcota</taxon>
        <taxon>Polyangia</taxon>
        <taxon>Nannocystales</taxon>
        <taxon>Nannocystaceae</taxon>
        <taxon>Nannocystis</taxon>
    </lineage>
</organism>
<feature type="region of interest" description="Disordered" evidence="1">
    <location>
        <begin position="150"/>
        <end position="171"/>
    </location>
</feature>
<dbReference type="EMBL" id="JAQNDN010000001">
    <property type="protein sequence ID" value="MDC0666825.1"/>
    <property type="molecule type" value="Genomic_DNA"/>
</dbReference>
<accession>A0ABT5AYA3</accession>
<feature type="region of interest" description="Disordered" evidence="1">
    <location>
        <begin position="26"/>
        <end position="67"/>
    </location>
</feature>
<proteinExistence type="predicted"/>
<reference evidence="2 3" key="1">
    <citation type="submission" date="2022-11" db="EMBL/GenBank/DDBJ databases">
        <title>Minimal conservation of predation-associated metabolite biosynthetic gene clusters underscores biosynthetic potential of Myxococcota including descriptions for ten novel species: Archangium lansinium sp. nov., Myxococcus landrumus sp. nov., Nannocystis bai.</title>
        <authorList>
            <person name="Ahearne A."/>
            <person name="Stevens C."/>
            <person name="Dowd S."/>
        </authorList>
    </citation>
    <scope>NUCLEOTIDE SEQUENCE [LARGE SCALE GENOMIC DNA]</scope>
    <source>
        <strain evidence="2 3">NCELM</strain>
    </source>
</reference>
<evidence type="ECO:0000313" key="2">
    <source>
        <dbReference type="EMBL" id="MDC0666825.1"/>
    </source>
</evidence>
<name>A0ABT5AYA3_9BACT</name>
<sequence length="193" mass="20094">MSPSRSCTLLCGLWLVACTAPEVAPEKTDKAAAPAAPAPEVVPPTIAVKPETPPETPPAPAPEPAPPVVAADAKIEVEACDAYADRYRACIADKVPSVERDSHTRVLKAQLATWLAAKADPKLAPALDGECAAAAEAARAATRVFGCVWRDGDKPEPEAPKPGKLKPELVPTERGLALERAGLSPDSDLLDTL</sequence>
<dbReference type="RefSeq" id="WP_271994546.1">
    <property type="nucleotide sequence ID" value="NZ_JAQNDN010000001.1"/>
</dbReference>
<protein>
    <recommendedName>
        <fullName evidence="4">Lysozyme inhibitor LprI N-terminal domain-containing protein</fullName>
    </recommendedName>
</protein>
<feature type="compositionally biased region" description="Pro residues" evidence="1">
    <location>
        <begin position="51"/>
        <end position="67"/>
    </location>
</feature>
<comment type="caution">
    <text evidence="2">The sequence shown here is derived from an EMBL/GenBank/DDBJ whole genome shotgun (WGS) entry which is preliminary data.</text>
</comment>
<gene>
    <name evidence="2" type="ORF">POL58_03720</name>
</gene>
<feature type="compositionally biased region" description="Basic and acidic residues" evidence="1">
    <location>
        <begin position="150"/>
        <end position="167"/>
    </location>
</feature>
<keyword evidence="3" id="KW-1185">Reference proteome</keyword>
<dbReference type="Proteomes" id="UP001217838">
    <property type="component" value="Unassembled WGS sequence"/>
</dbReference>
<dbReference type="PROSITE" id="PS51257">
    <property type="entry name" value="PROKAR_LIPOPROTEIN"/>
    <property type="match status" value="1"/>
</dbReference>
<evidence type="ECO:0000256" key="1">
    <source>
        <dbReference type="SAM" id="MobiDB-lite"/>
    </source>
</evidence>